<gene>
    <name evidence="2" type="ORF">HNR05_000188</name>
</gene>
<dbReference type="PROSITE" id="PS51729">
    <property type="entry name" value="GNAT_YJDJ"/>
    <property type="match status" value="1"/>
</dbReference>
<proteinExistence type="predicted"/>
<feature type="domain" description="N-acetyltransferase" evidence="1">
    <location>
        <begin position="6"/>
        <end position="93"/>
    </location>
</feature>
<dbReference type="PANTHER" id="PTHR31435">
    <property type="entry name" value="PROTEIN NATD1"/>
    <property type="match status" value="1"/>
</dbReference>
<comment type="caution">
    <text evidence="2">The sequence shown here is derived from an EMBL/GenBank/DDBJ whole genome shotgun (WGS) entry which is preliminary data.</text>
</comment>
<dbReference type="AlphaFoldDB" id="A0A7Z0J4H5"/>
<protein>
    <recommendedName>
        <fullName evidence="1">N-acetyltransferase domain-containing protein</fullName>
    </recommendedName>
</protein>
<dbReference type="InterPro" id="IPR045057">
    <property type="entry name" value="Gcn5-rel_NAT"/>
</dbReference>
<dbReference type="Proteomes" id="UP000537260">
    <property type="component" value="Unassembled WGS sequence"/>
</dbReference>
<dbReference type="EMBL" id="JACCFM010000001">
    <property type="protein sequence ID" value="NYJ18397.1"/>
    <property type="molecule type" value="Genomic_DNA"/>
</dbReference>
<dbReference type="PANTHER" id="PTHR31435:SF9">
    <property type="entry name" value="PROTEIN NATD1"/>
    <property type="match status" value="1"/>
</dbReference>
<dbReference type="InterPro" id="IPR031165">
    <property type="entry name" value="GNAT_YJDJ"/>
</dbReference>
<reference evidence="2 3" key="1">
    <citation type="submission" date="2020-07" db="EMBL/GenBank/DDBJ databases">
        <title>Sequencing the genomes of 1000 actinobacteria strains.</title>
        <authorList>
            <person name="Klenk H.-P."/>
        </authorList>
    </citation>
    <scope>NUCLEOTIDE SEQUENCE [LARGE SCALE GENOMIC DNA]</scope>
    <source>
        <strain evidence="2 3">LI1</strain>
    </source>
</reference>
<name>A0A7Z0J4H5_9MICO</name>
<dbReference type="Pfam" id="PF14542">
    <property type="entry name" value="Acetyltransf_CG"/>
    <property type="match status" value="1"/>
</dbReference>
<organism evidence="2 3">
    <name type="scientific">Glaciibacter psychrotolerans</name>
    <dbReference type="NCBI Taxonomy" id="670054"/>
    <lineage>
        <taxon>Bacteria</taxon>
        <taxon>Bacillati</taxon>
        <taxon>Actinomycetota</taxon>
        <taxon>Actinomycetes</taxon>
        <taxon>Micrococcales</taxon>
        <taxon>Microbacteriaceae</taxon>
        <taxon>Glaciibacter</taxon>
    </lineage>
</organism>
<evidence type="ECO:0000313" key="3">
    <source>
        <dbReference type="Proteomes" id="UP000537260"/>
    </source>
</evidence>
<sequence length="94" mass="10621">MAHVFAHEPDARRYTLLIDGALACVVDYTIVNQSISLPRTFTVPSFRGRGFAGDLVEFAVNDIEATTEFRIVPMCWYVGEWFDSHPERGGLLTR</sequence>
<dbReference type="RefSeq" id="WP_179577311.1">
    <property type="nucleotide sequence ID" value="NZ_JACCFM010000001.1"/>
</dbReference>
<evidence type="ECO:0000259" key="1">
    <source>
        <dbReference type="PROSITE" id="PS51729"/>
    </source>
</evidence>
<dbReference type="SUPFAM" id="SSF55729">
    <property type="entry name" value="Acyl-CoA N-acyltransferases (Nat)"/>
    <property type="match status" value="1"/>
</dbReference>
<accession>A0A7Z0J4H5</accession>
<dbReference type="Gene3D" id="3.40.630.30">
    <property type="match status" value="1"/>
</dbReference>
<keyword evidence="3" id="KW-1185">Reference proteome</keyword>
<evidence type="ECO:0000313" key="2">
    <source>
        <dbReference type="EMBL" id="NYJ18397.1"/>
    </source>
</evidence>
<dbReference type="InterPro" id="IPR016181">
    <property type="entry name" value="Acyl_CoA_acyltransferase"/>
</dbReference>